<protein>
    <submittedName>
        <fullName evidence="2">Uncharacterized protein</fullName>
    </submittedName>
</protein>
<sequence>MNTTTITTTAKGSKTRRMFITGVLSAILYGGWAYYVNAGLETAMASAMVQAVGSFIGGYLVAGLVEFAFAVTRRPWRFPVAAFVPYGLTLLTYAAAHRLVGTPEILKTIMLNIIVGTPYFVLYCVKLERNEAQRLILSS</sequence>
<reference evidence="2 3" key="1">
    <citation type="submission" date="2016-10" db="EMBL/GenBank/DDBJ databases">
        <title>Comparative genome analysis of multiple Pseudomonas spp. focuses on biocontrol and plant growth promoting traits.</title>
        <authorList>
            <person name="Tao X.-Y."/>
            <person name="Taylor C.G."/>
        </authorList>
    </citation>
    <scope>NUCLEOTIDE SEQUENCE [LARGE SCALE GENOMIC DNA]</scope>
    <source>
        <strain evidence="2 3">15D11</strain>
    </source>
</reference>
<dbReference type="AlphaFoldDB" id="A0A423DG31"/>
<comment type="caution">
    <text evidence="2">The sequence shown here is derived from an EMBL/GenBank/DDBJ whole genome shotgun (WGS) entry which is preliminary data.</text>
</comment>
<dbReference type="RefSeq" id="WP_123566572.1">
    <property type="nucleotide sequence ID" value="NZ_MOAM01000024.1"/>
</dbReference>
<organism evidence="2 3">
    <name type="scientific">Pseudomonas vranovensis</name>
    <dbReference type="NCBI Taxonomy" id="321661"/>
    <lineage>
        <taxon>Bacteria</taxon>
        <taxon>Pseudomonadati</taxon>
        <taxon>Pseudomonadota</taxon>
        <taxon>Gammaproteobacteria</taxon>
        <taxon>Pseudomonadales</taxon>
        <taxon>Pseudomonadaceae</taxon>
        <taxon>Pseudomonas</taxon>
    </lineage>
</organism>
<feature type="transmembrane region" description="Helical" evidence="1">
    <location>
        <begin position="47"/>
        <end position="71"/>
    </location>
</feature>
<feature type="transmembrane region" description="Helical" evidence="1">
    <location>
        <begin position="78"/>
        <end position="96"/>
    </location>
</feature>
<evidence type="ECO:0000256" key="1">
    <source>
        <dbReference type="SAM" id="Phobius"/>
    </source>
</evidence>
<feature type="transmembrane region" description="Helical" evidence="1">
    <location>
        <begin position="108"/>
        <end position="125"/>
    </location>
</feature>
<dbReference type="EMBL" id="MOAM01000024">
    <property type="protein sequence ID" value="ROL70524.1"/>
    <property type="molecule type" value="Genomic_DNA"/>
</dbReference>
<name>A0A423DG31_9PSED</name>
<proteinExistence type="predicted"/>
<accession>A0A423DG31</accession>
<gene>
    <name evidence="2" type="ORF">BHU25_15765</name>
</gene>
<evidence type="ECO:0000313" key="3">
    <source>
        <dbReference type="Proteomes" id="UP000285286"/>
    </source>
</evidence>
<keyword evidence="1" id="KW-0472">Membrane</keyword>
<feature type="transmembrane region" description="Helical" evidence="1">
    <location>
        <begin position="18"/>
        <end position="35"/>
    </location>
</feature>
<keyword evidence="1" id="KW-0812">Transmembrane</keyword>
<keyword evidence="3" id="KW-1185">Reference proteome</keyword>
<dbReference type="Proteomes" id="UP000285286">
    <property type="component" value="Unassembled WGS sequence"/>
</dbReference>
<evidence type="ECO:0000313" key="2">
    <source>
        <dbReference type="EMBL" id="ROL70524.1"/>
    </source>
</evidence>
<keyword evidence="1" id="KW-1133">Transmembrane helix</keyword>